<dbReference type="InterPro" id="IPR027417">
    <property type="entry name" value="P-loop_NTPase"/>
</dbReference>
<feature type="compositionally biased region" description="Polar residues" evidence="1">
    <location>
        <begin position="309"/>
        <end position="323"/>
    </location>
</feature>
<evidence type="ECO:0000259" key="2">
    <source>
        <dbReference type="SMART" id="SM00382"/>
    </source>
</evidence>
<dbReference type="Proteomes" id="UP000076079">
    <property type="component" value="Chromosome"/>
</dbReference>
<dbReference type="PANTHER" id="PTHR35894:SF1">
    <property type="entry name" value="PHOSPHORIBULOKINASE _ URIDINE KINASE FAMILY"/>
    <property type="match status" value="1"/>
</dbReference>
<dbReference type="RefSeq" id="WP_110171769.1">
    <property type="nucleotide sequence ID" value="NZ_CP015136.1"/>
</dbReference>
<feature type="domain" description="AAA+ ATPase" evidence="2">
    <location>
        <begin position="42"/>
        <end position="195"/>
    </location>
</feature>
<evidence type="ECO:0000256" key="1">
    <source>
        <dbReference type="SAM" id="MobiDB-lite"/>
    </source>
</evidence>
<keyword evidence="4" id="KW-1185">Reference proteome</keyword>
<dbReference type="Gene3D" id="3.40.50.300">
    <property type="entry name" value="P-loop containing nucleotide triphosphate hydrolases"/>
    <property type="match status" value="1"/>
</dbReference>
<protein>
    <submittedName>
        <fullName evidence="3">Putative secretion ATPase, PEP-CTERM locus subfamily</fullName>
    </submittedName>
</protein>
<dbReference type="OrthoDB" id="9815896at2"/>
<dbReference type="STRING" id="1855912.LuPra_03320"/>
<dbReference type="PANTHER" id="PTHR35894">
    <property type="entry name" value="GENERAL SECRETION PATHWAY PROTEIN A-RELATED"/>
    <property type="match status" value="1"/>
</dbReference>
<dbReference type="EMBL" id="CP015136">
    <property type="protein sequence ID" value="AMY10092.1"/>
    <property type="molecule type" value="Genomic_DNA"/>
</dbReference>
<feature type="region of interest" description="Disordered" evidence="1">
    <location>
        <begin position="282"/>
        <end position="354"/>
    </location>
</feature>
<dbReference type="SUPFAM" id="SSF52540">
    <property type="entry name" value="P-loop containing nucleoside triphosphate hydrolases"/>
    <property type="match status" value="1"/>
</dbReference>
<sequence length="382" mass="41417">MYERFFGFTERPFELTANPRYLFLTERYREALGTLTYGLSTRKGILVMTGEAGTGKTTMLTVAMAGVQPNQLIAYLSNPTLSRDEFIEFMTTQLGLPDEVAASKTKFLQAVTRLLEDRAAAGNVTALVIDEAHSLPNELLEEVRLLANIEKPDQKLLTVILVGQPELAGRLNDPSLRQLKQRVALRCELVPLTLRESAAYIAKRISLAGGDSAQVFTREAVLAVYEYSGGIPRTINVICDNALVSAFARDESLVSQQVVSEVARDFDLQPLVRLGDQSVMATGSDGRAHSPAVSAPSAAIPPTHAGQARGSSDSTGRAGSSTPAVVARQSQPTPPRPAPVAAARPSGSILDLRPATALPTARYDPVSEPRRSFWQTLQFWKR</sequence>
<reference evidence="4" key="2">
    <citation type="submission" date="2016-04" db="EMBL/GenBank/DDBJ databases">
        <title>First Complete Genome Sequence of a Subdivision 6 Acidobacterium.</title>
        <authorList>
            <person name="Huang S."/>
            <person name="Vieira S."/>
            <person name="Bunk B."/>
            <person name="Riedel T."/>
            <person name="Sproeer C."/>
            <person name="Overmann J."/>
        </authorList>
    </citation>
    <scope>NUCLEOTIDE SEQUENCE [LARGE SCALE GENOMIC DNA]</scope>
    <source>
        <strain evidence="4">DSM 100886 HEG_-6_39</strain>
    </source>
</reference>
<dbReference type="CDD" id="cd00009">
    <property type="entry name" value="AAA"/>
    <property type="match status" value="1"/>
</dbReference>
<organism evidence="3 4">
    <name type="scientific">Luteitalea pratensis</name>
    <dbReference type="NCBI Taxonomy" id="1855912"/>
    <lineage>
        <taxon>Bacteria</taxon>
        <taxon>Pseudomonadati</taxon>
        <taxon>Acidobacteriota</taxon>
        <taxon>Vicinamibacteria</taxon>
        <taxon>Vicinamibacterales</taxon>
        <taxon>Vicinamibacteraceae</taxon>
        <taxon>Luteitalea</taxon>
    </lineage>
</organism>
<evidence type="ECO:0000313" key="4">
    <source>
        <dbReference type="Proteomes" id="UP000076079"/>
    </source>
</evidence>
<reference evidence="3 4" key="1">
    <citation type="journal article" date="2016" name="Genome Announc.">
        <title>First Complete Genome Sequence of a Subdivision 6 Acidobacterium Strain.</title>
        <authorList>
            <person name="Huang S."/>
            <person name="Vieira S."/>
            <person name="Bunk B."/>
            <person name="Riedel T."/>
            <person name="Sproer C."/>
            <person name="Overmann J."/>
        </authorList>
    </citation>
    <scope>NUCLEOTIDE SEQUENCE [LARGE SCALE GENOMIC DNA]</scope>
    <source>
        <strain evidence="4">DSM 100886 HEG_-6_39</strain>
    </source>
</reference>
<dbReference type="KEGG" id="abac:LuPra_03320"/>
<dbReference type="Pfam" id="PF13401">
    <property type="entry name" value="AAA_22"/>
    <property type="match status" value="1"/>
</dbReference>
<gene>
    <name evidence="3" type="ORF">LuPra_03320</name>
</gene>
<name>A0A143PNC2_LUTPR</name>
<dbReference type="AlphaFoldDB" id="A0A143PNC2"/>
<dbReference type="InterPro" id="IPR052026">
    <property type="entry name" value="ExeA_AAA_ATPase_DNA-bind"/>
</dbReference>
<dbReference type="InterPro" id="IPR049945">
    <property type="entry name" value="AAA_22"/>
</dbReference>
<feature type="compositionally biased region" description="Low complexity" evidence="1">
    <location>
        <begin position="290"/>
        <end position="302"/>
    </location>
</feature>
<dbReference type="GO" id="GO:0016887">
    <property type="term" value="F:ATP hydrolysis activity"/>
    <property type="evidence" value="ECO:0007669"/>
    <property type="project" value="InterPro"/>
</dbReference>
<evidence type="ECO:0000313" key="3">
    <source>
        <dbReference type="EMBL" id="AMY10092.1"/>
    </source>
</evidence>
<proteinExistence type="predicted"/>
<accession>A0A143PNC2</accession>
<dbReference type="InterPro" id="IPR003593">
    <property type="entry name" value="AAA+_ATPase"/>
</dbReference>
<dbReference type="SMART" id="SM00382">
    <property type="entry name" value="AAA"/>
    <property type="match status" value="1"/>
</dbReference>